<dbReference type="GeneID" id="54332072"/>
<gene>
    <name evidence="2" type="ORF">ATNIH1004_009370</name>
</gene>
<feature type="compositionally biased region" description="Polar residues" evidence="1">
    <location>
        <begin position="1"/>
        <end position="14"/>
    </location>
</feature>
<dbReference type="Pfam" id="PF01161">
    <property type="entry name" value="PBP"/>
    <property type="match status" value="1"/>
</dbReference>
<dbReference type="EMBL" id="QUQM01000006">
    <property type="protein sequence ID" value="KAA8645153.1"/>
    <property type="molecule type" value="Genomic_DNA"/>
</dbReference>
<accession>A0A5M9MJL3</accession>
<dbReference type="OrthoDB" id="2506647at2759"/>
<dbReference type="Proteomes" id="UP000324241">
    <property type="component" value="Unassembled WGS sequence"/>
</dbReference>
<comment type="caution">
    <text evidence="2">The sequence shown here is derived from an EMBL/GenBank/DDBJ whole genome shotgun (WGS) entry which is preliminary data.</text>
</comment>
<dbReference type="VEuPathDB" id="FungiDB:EYZ11_009632"/>
<reference evidence="2 3" key="1">
    <citation type="submission" date="2019-08" db="EMBL/GenBank/DDBJ databases">
        <title>The genome sequence of a newly discovered highly antifungal drug resistant Aspergillus species, Aspergillus tanneri NIH 1004.</title>
        <authorList>
            <person name="Mounaud S."/>
            <person name="Singh I."/>
            <person name="Joardar V."/>
            <person name="Pakala S."/>
            <person name="Pakala S."/>
            <person name="Venepally P."/>
            <person name="Chung J.K."/>
            <person name="Losada L."/>
            <person name="Nierman W.C."/>
        </authorList>
    </citation>
    <scope>NUCLEOTIDE SEQUENCE [LARGE SCALE GENOMIC DNA]</scope>
    <source>
        <strain evidence="2 3">NIH1004</strain>
    </source>
</reference>
<dbReference type="RefSeq" id="XP_033424514.1">
    <property type="nucleotide sequence ID" value="XM_033573962.1"/>
</dbReference>
<dbReference type="InterPro" id="IPR008914">
    <property type="entry name" value="PEBP"/>
</dbReference>
<sequence length="130" mass="14584">MSSQANISPKQTLNPRLRYPSPPPQRQPTWSLSDSPLDPIGSETDGGSSILELTAPFVANYIGPAPPPGSSPHRYVFFLYEQPDGFNEQKYAPRNGQNLGNMHRMRYDLDAWEEEVKLGPVLAMNYFMSN</sequence>
<protein>
    <submittedName>
        <fullName evidence="2">Uncharacterized protein</fullName>
    </submittedName>
</protein>
<dbReference type="AlphaFoldDB" id="A0A5M9MJL3"/>
<name>A0A5M9MJL3_9EURO</name>
<feature type="region of interest" description="Disordered" evidence="1">
    <location>
        <begin position="1"/>
        <end position="48"/>
    </location>
</feature>
<dbReference type="Gene3D" id="3.90.280.10">
    <property type="entry name" value="PEBP-like"/>
    <property type="match status" value="1"/>
</dbReference>
<organism evidence="2 3">
    <name type="scientific">Aspergillus tanneri</name>
    <dbReference type="NCBI Taxonomy" id="1220188"/>
    <lineage>
        <taxon>Eukaryota</taxon>
        <taxon>Fungi</taxon>
        <taxon>Dikarya</taxon>
        <taxon>Ascomycota</taxon>
        <taxon>Pezizomycotina</taxon>
        <taxon>Eurotiomycetes</taxon>
        <taxon>Eurotiomycetidae</taxon>
        <taxon>Eurotiales</taxon>
        <taxon>Aspergillaceae</taxon>
        <taxon>Aspergillus</taxon>
        <taxon>Aspergillus subgen. Circumdati</taxon>
    </lineage>
</organism>
<proteinExistence type="predicted"/>
<dbReference type="SUPFAM" id="SSF49777">
    <property type="entry name" value="PEBP-like"/>
    <property type="match status" value="1"/>
</dbReference>
<evidence type="ECO:0000313" key="3">
    <source>
        <dbReference type="Proteomes" id="UP000324241"/>
    </source>
</evidence>
<evidence type="ECO:0000313" key="2">
    <source>
        <dbReference type="EMBL" id="KAA8645153.1"/>
    </source>
</evidence>
<dbReference type="InterPro" id="IPR036610">
    <property type="entry name" value="PEBP-like_sf"/>
</dbReference>
<evidence type="ECO:0000256" key="1">
    <source>
        <dbReference type="SAM" id="MobiDB-lite"/>
    </source>
</evidence>